<organism evidence="2 3">
    <name type="scientific">Syphacia muris</name>
    <dbReference type="NCBI Taxonomy" id="451379"/>
    <lineage>
        <taxon>Eukaryota</taxon>
        <taxon>Metazoa</taxon>
        <taxon>Ecdysozoa</taxon>
        <taxon>Nematoda</taxon>
        <taxon>Chromadorea</taxon>
        <taxon>Rhabditida</taxon>
        <taxon>Spirurina</taxon>
        <taxon>Oxyuridomorpha</taxon>
        <taxon>Oxyuroidea</taxon>
        <taxon>Oxyuridae</taxon>
        <taxon>Syphacia</taxon>
    </lineage>
</organism>
<evidence type="ECO:0000313" key="3">
    <source>
        <dbReference type="WBParaSite" id="SMUV_0000985201-mRNA-1"/>
    </source>
</evidence>
<keyword evidence="2" id="KW-1185">Reference proteome</keyword>
<sequence length="126" mass="13662">MDIDANDADDNDDEADVIFDDKVDDSDDRNDADDDDADSGINDDDSVISDTEGAILANVVTFLSFVIDSAVAHDSNDDGDDDSGDSDGDNDKGFFEEISELSDGIKTALIFQDILDIFLSIFPYFD</sequence>
<feature type="compositionally biased region" description="Acidic residues" evidence="1">
    <location>
        <begin position="77"/>
        <end position="88"/>
    </location>
</feature>
<proteinExistence type="predicted"/>
<dbReference type="Proteomes" id="UP000046393">
    <property type="component" value="Unplaced"/>
</dbReference>
<dbReference type="AlphaFoldDB" id="A0A0N5AY17"/>
<evidence type="ECO:0000256" key="1">
    <source>
        <dbReference type="SAM" id="MobiDB-lite"/>
    </source>
</evidence>
<feature type="region of interest" description="Disordered" evidence="1">
    <location>
        <begin position="1"/>
        <end position="45"/>
    </location>
</feature>
<evidence type="ECO:0000313" key="2">
    <source>
        <dbReference type="Proteomes" id="UP000046393"/>
    </source>
</evidence>
<dbReference type="WBParaSite" id="SMUV_0000985201-mRNA-1">
    <property type="protein sequence ID" value="SMUV_0000985201-mRNA-1"/>
    <property type="gene ID" value="SMUV_0000985201"/>
</dbReference>
<name>A0A0N5AY17_9BILA</name>
<reference evidence="3" key="1">
    <citation type="submission" date="2017-02" db="UniProtKB">
        <authorList>
            <consortium name="WormBaseParasite"/>
        </authorList>
    </citation>
    <scope>IDENTIFICATION</scope>
</reference>
<protein>
    <submittedName>
        <fullName evidence="3">Prostatic spermine-binding protein-like</fullName>
    </submittedName>
</protein>
<feature type="region of interest" description="Disordered" evidence="1">
    <location>
        <begin position="74"/>
        <end position="94"/>
    </location>
</feature>
<accession>A0A0N5AY17</accession>